<dbReference type="Gene3D" id="3.60.10.10">
    <property type="entry name" value="Endonuclease/exonuclease/phosphatase"/>
    <property type="match status" value="1"/>
</dbReference>
<protein>
    <submittedName>
        <fullName evidence="2">Endonuclease/exonuclease/phosphatase family protein</fullName>
    </submittedName>
</protein>
<proteinExistence type="predicted"/>
<dbReference type="SUPFAM" id="SSF56219">
    <property type="entry name" value="DNase I-like"/>
    <property type="match status" value="1"/>
</dbReference>
<organism evidence="2 3">
    <name type="scientific">Komagataeibacter medellinensis</name>
    <dbReference type="NCBI Taxonomy" id="1177712"/>
    <lineage>
        <taxon>Bacteria</taxon>
        <taxon>Pseudomonadati</taxon>
        <taxon>Pseudomonadota</taxon>
        <taxon>Alphaproteobacteria</taxon>
        <taxon>Acetobacterales</taxon>
        <taxon>Acetobacteraceae</taxon>
        <taxon>Komagataeibacter</taxon>
    </lineage>
</organism>
<dbReference type="EMBL" id="QYAZ01000001">
    <property type="protein sequence ID" value="KAB8124970.1"/>
    <property type="molecule type" value="Genomic_DNA"/>
</dbReference>
<evidence type="ECO:0000313" key="2">
    <source>
        <dbReference type="EMBL" id="KAB8124970.1"/>
    </source>
</evidence>
<gene>
    <name evidence="2" type="ORF">D3W54_13050</name>
</gene>
<reference evidence="2 3" key="1">
    <citation type="submission" date="2018-09" db="EMBL/GenBank/DDBJ databases">
        <title>Genome sequence and characterization of the bcs clusters for the production of nanocellulose from the low pH resistant strain Komagataeibacter medellinensis ID13488.</title>
        <authorList>
            <person name="Hernandez-Arriaga A.M."/>
            <person name="Del Cerro C."/>
            <person name="Urbina L."/>
            <person name="Eceiza A."/>
            <person name="Retegi A."/>
            <person name="Prieto M.A."/>
        </authorList>
    </citation>
    <scope>NUCLEOTIDE SEQUENCE [LARGE SCALE GENOMIC DNA]</scope>
    <source>
        <strain evidence="2 3">ID13488</strain>
    </source>
</reference>
<evidence type="ECO:0000313" key="3">
    <source>
        <dbReference type="Proteomes" id="UP000427842"/>
    </source>
</evidence>
<dbReference type="InterPro" id="IPR036691">
    <property type="entry name" value="Endo/exonu/phosph_ase_sf"/>
</dbReference>
<accession>A0ABQ6VXR4</accession>
<keyword evidence="2" id="KW-0540">Nuclease</keyword>
<feature type="domain" description="Endonuclease/exonuclease/phosphatase" evidence="1">
    <location>
        <begin position="38"/>
        <end position="221"/>
    </location>
</feature>
<comment type="caution">
    <text evidence="2">The sequence shown here is derived from an EMBL/GenBank/DDBJ whole genome shotgun (WGS) entry which is preliminary data.</text>
</comment>
<keyword evidence="2" id="KW-0378">Hydrolase</keyword>
<evidence type="ECO:0000259" key="1">
    <source>
        <dbReference type="Pfam" id="PF03372"/>
    </source>
</evidence>
<name>A0ABQ6VXR4_9PROT</name>
<dbReference type="Pfam" id="PF03372">
    <property type="entry name" value="Exo_endo_phos"/>
    <property type="match status" value="1"/>
</dbReference>
<dbReference type="Proteomes" id="UP000427842">
    <property type="component" value="Unassembled WGS sequence"/>
</dbReference>
<keyword evidence="3" id="KW-1185">Reference proteome</keyword>
<dbReference type="RefSeq" id="WP_014104715.1">
    <property type="nucleotide sequence ID" value="NZ_QYAZ01000001.1"/>
</dbReference>
<dbReference type="GO" id="GO:0004519">
    <property type="term" value="F:endonuclease activity"/>
    <property type="evidence" value="ECO:0007669"/>
    <property type="project" value="UniProtKB-KW"/>
</dbReference>
<dbReference type="InterPro" id="IPR005135">
    <property type="entry name" value="Endo/exonuclease/phosphatase"/>
</dbReference>
<keyword evidence="2" id="KW-0255">Endonuclease</keyword>
<sequence>MTLARPYLRLPSIQPRPGMPPRPDLAPPARADGALKVVSWNLLRRIGATVRDVIELIHAEQPDLLLMQEATVDIDTLPTLVGGHYARSPLPGRIHGLACWSPHPYHRPPLTCTLPAGTLIRRVAQVVACGPLVVANVHLSHGQLLNRRQLRRLVQILPHQAAILGDFNQVGPALVRHFHDVGPRAPTHRMADMLPIRLDRCLVRGLDCLERHVIENYASDHRPISVMLRPSAPTHEQAYR</sequence>